<dbReference type="EMBL" id="JABAFP010000004">
    <property type="protein sequence ID" value="NME41531.1"/>
    <property type="molecule type" value="Genomic_DNA"/>
</dbReference>
<gene>
    <name evidence="2" type="ORF">HF863_01875</name>
</gene>
<reference evidence="2 3" key="1">
    <citation type="submission" date="2020-04" db="EMBL/GenBank/DDBJ databases">
        <authorList>
            <person name="Hitch T.C.A."/>
            <person name="Wylensek D."/>
            <person name="Clavel T."/>
        </authorList>
    </citation>
    <scope>NUCLEOTIDE SEQUENCE [LARGE SCALE GENOMIC DNA]</scope>
    <source>
        <strain evidence="2 3">WCA-389-WT-5H1</strain>
    </source>
</reference>
<dbReference type="InterPro" id="IPR026912">
    <property type="entry name" value="Adenine_deam_C"/>
</dbReference>
<dbReference type="Proteomes" id="UP000563853">
    <property type="component" value="Unassembled WGS sequence"/>
</dbReference>
<protein>
    <recommendedName>
        <fullName evidence="1">Adenine deaminase C-terminal domain-containing protein</fullName>
    </recommendedName>
</protein>
<name>A0A848C471_9LACO</name>
<accession>A0A848C471</accession>
<evidence type="ECO:0000259" key="1">
    <source>
        <dbReference type="Pfam" id="PF13382"/>
    </source>
</evidence>
<feature type="domain" description="Adenine deaminase C-terminal" evidence="1">
    <location>
        <begin position="29"/>
        <end position="70"/>
    </location>
</feature>
<dbReference type="Pfam" id="PF13382">
    <property type="entry name" value="Adenine_deam_C"/>
    <property type="match status" value="1"/>
</dbReference>
<dbReference type="RefSeq" id="WP_170091189.1">
    <property type="nucleotide sequence ID" value="NZ_JABAFP010000004.1"/>
</dbReference>
<evidence type="ECO:0000313" key="3">
    <source>
        <dbReference type="Proteomes" id="UP000563853"/>
    </source>
</evidence>
<dbReference type="AlphaFoldDB" id="A0A848C471"/>
<organism evidence="2 3">
    <name type="scientific">Ligilactobacillus agilis</name>
    <dbReference type="NCBI Taxonomy" id="1601"/>
    <lineage>
        <taxon>Bacteria</taxon>
        <taxon>Bacillati</taxon>
        <taxon>Bacillota</taxon>
        <taxon>Bacilli</taxon>
        <taxon>Lactobacillales</taxon>
        <taxon>Lactobacillaceae</taxon>
        <taxon>Ligilactobacillus</taxon>
    </lineage>
</organism>
<proteinExistence type="predicted"/>
<comment type="caution">
    <text evidence="2">The sequence shown here is derived from an EMBL/GenBank/DDBJ whole genome shotgun (WGS) entry which is preliminary data.</text>
</comment>
<sequence length="78" mass="9041">MSCQWNVRKENRRYLVCLGKLGRKIDAFAHSQLQIPTKINPVMTLSFMPLSVIPELKITDMGLVDVNNFKFVPLEYQD</sequence>
<evidence type="ECO:0000313" key="2">
    <source>
        <dbReference type="EMBL" id="NME41531.1"/>
    </source>
</evidence>